<evidence type="ECO:0000259" key="5">
    <source>
        <dbReference type="Pfam" id="PF01370"/>
    </source>
</evidence>
<proteinExistence type="predicted"/>
<keyword evidence="3" id="KW-0520">NAD</keyword>
<dbReference type="GO" id="GO:0005737">
    <property type="term" value="C:cytoplasm"/>
    <property type="evidence" value="ECO:0007669"/>
    <property type="project" value="TreeGrafter"/>
</dbReference>
<name>A0A2W5ZFK8_9BACT</name>
<dbReference type="UniPathway" id="UPA00796">
    <property type="reaction ID" value="UER00771"/>
</dbReference>
<evidence type="ECO:0000256" key="2">
    <source>
        <dbReference type="ARBA" id="ARBA00022793"/>
    </source>
</evidence>
<organism evidence="6 7">
    <name type="scientific">Candidatus Aeolococcus gillhamiae</name>
    <dbReference type="NCBI Taxonomy" id="3127015"/>
    <lineage>
        <taxon>Bacteria</taxon>
        <taxon>Bacillati</taxon>
        <taxon>Candidatus Dormiibacterota</taxon>
        <taxon>Candidatus Dormibacteria</taxon>
        <taxon>Candidatus Aeolococcales</taxon>
        <taxon>Candidatus Aeolococcaceae</taxon>
        <taxon>Candidatus Aeolococcus</taxon>
    </lineage>
</organism>
<dbReference type="InterPro" id="IPR001509">
    <property type="entry name" value="Epimerase_deHydtase"/>
</dbReference>
<reference evidence="6 7" key="1">
    <citation type="journal article" date="2017" name="Nature">
        <title>Atmospheric trace gases support primary production in Antarctic desert surface soil.</title>
        <authorList>
            <person name="Ji M."/>
            <person name="Greening C."/>
            <person name="Vanwonterghem I."/>
            <person name="Carere C.R."/>
            <person name="Bay S.K."/>
            <person name="Steen J.A."/>
            <person name="Montgomery K."/>
            <person name="Lines T."/>
            <person name="Beardall J."/>
            <person name="van Dorst J."/>
            <person name="Snape I."/>
            <person name="Stott M.B."/>
            <person name="Hugenholtz P."/>
            <person name="Ferrari B.C."/>
        </authorList>
    </citation>
    <scope>NUCLEOTIDE SEQUENCE [LARGE SCALE GENOMIC DNA]</scope>
    <source>
        <strain evidence="6">RRmetagenome_bin12</strain>
    </source>
</reference>
<protein>
    <submittedName>
        <fullName evidence="6">Epimerase</fullName>
    </submittedName>
</protein>
<dbReference type="SUPFAM" id="SSF51735">
    <property type="entry name" value="NAD(P)-binding Rossmann-fold domains"/>
    <property type="match status" value="1"/>
</dbReference>
<evidence type="ECO:0000256" key="4">
    <source>
        <dbReference type="ARBA" id="ARBA00023239"/>
    </source>
</evidence>
<dbReference type="AlphaFoldDB" id="A0A2W5ZFK8"/>
<feature type="non-terminal residue" evidence="6">
    <location>
        <position position="148"/>
    </location>
</feature>
<feature type="domain" description="NAD-dependent epimerase/dehydratase" evidence="5">
    <location>
        <begin position="3"/>
        <end position="139"/>
    </location>
</feature>
<keyword evidence="4" id="KW-0456">Lyase</keyword>
<dbReference type="Gene3D" id="3.40.50.720">
    <property type="entry name" value="NAD(P)-binding Rossmann-like Domain"/>
    <property type="match status" value="1"/>
</dbReference>
<comment type="caution">
    <text evidence="6">The sequence shown here is derived from an EMBL/GenBank/DDBJ whole genome shotgun (WGS) entry which is preliminary data.</text>
</comment>
<dbReference type="Proteomes" id="UP000248724">
    <property type="component" value="Unassembled WGS sequence"/>
</dbReference>
<dbReference type="PANTHER" id="PTHR43078">
    <property type="entry name" value="UDP-GLUCURONIC ACID DECARBOXYLASE-RELATED"/>
    <property type="match status" value="1"/>
</dbReference>
<dbReference type="GO" id="GO:0048040">
    <property type="term" value="F:UDP-glucuronate decarboxylase activity"/>
    <property type="evidence" value="ECO:0007669"/>
    <property type="project" value="TreeGrafter"/>
</dbReference>
<keyword evidence="2" id="KW-0210">Decarboxylase</keyword>
<dbReference type="EMBL" id="QHBU01000007">
    <property type="protein sequence ID" value="PZR84252.1"/>
    <property type="molecule type" value="Genomic_DNA"/>
</dbReference>
<dbReference type="InterPro" id="IPR044516">
    <property type="entry name" value="UXS-like"/>
</dbReference>
<dbReference type="Pfam" id="PF01370">
    <property type="entry name" value="Epimerase"/>
    <property type="match status" value="1"/>
</dbReference>
<dbReference type="GO" id="GO:0033320">
    <property type="term" value="P:UDP-D-xylose biosynthetic process"/>
    <property type="evidence" value="ECO:0007669"/>
    <property type="project" value="UniProtKB-UniPathway"/>
</dbReference>
<gene>
    <name evidence="6" type="ORF">DLM65_00200</name>
</gene>
<accession>A0A2W5ZFK8</accession>
<evidence type="ECO:0000256" key="3">
    <source>
        <dbReference type="ARBA" id="ARBA00023027"/>
    </source>
</evidence>
<evidence type="ECO:0000313" key="6">
    <source>
        <dbReference type="EMBL" id="PZR84252.1"/>
    </source>
</evidence>
<dbReference type="InterPro" id="IPR036291">
    <property type="entry name" value="NAD(P)-bd_dom_sf"/>
</dbReference>
<evidence type="ECO:0000256" key="1">
    <source>
        <dbReference type="ARBA" id="ARBA00001911"/>
    </source>
</evidence>
<dbReference type="GO" id="GO:0042732">
    <property type="term" value="P:D-xylose metabolic process"/>
    <property type="evidence" value="ECO:0007669"/>
    <property type="project" value="InterPro"/>
</dbReference>
<dbReference type="GO" id="GO:0070403">
    <property type="term" value="F:NAD+ binding"/>
    <property type="evidence" value="ECO:0007669"/>
    <property type="project" value="InterPro"/>
</dbReference>
<sequence length="148" mass="15353">MRALVAGGAGFIGSSLCRRMLERGNQVVCVDSLLTGRSGNVEELADHPGFSFVQADVTRSLGGPNGPLAGLQAPLDAVLNLACPASPADFGPLALEILDVGSRGVAQLLETAMQHGAVYLQASTSEVYGDPKIHPQPETYWGNVNPIG</sequence>
<evidence type="ECO:0000313" key="7">
    <source>
        <dbReference type="Proteomes" id="UP000248724"/>
    </source>
</evidence>
<dbReference type="PANTHER" id="PTHR43078:SF6">
    <property type="entry name" value="UDP-GLUCURONIC ACID DECARBOXYLASE 1"/>
    <property type="match status" value="1"/>
</dbReference>
<comment type="cofactor">
    <cofactor evidence="1">
        <name>NAD(+)</name>
        <dbReference type="ChEBI" id="CHEBI:57540"/>
    </cofactor>
</comment>